<reference evidence="1 2" key="1">
    <citation type="submission" date="2019-12" db="EMBL/GenBank/DDBJ databases">
        <title>Acinetobacter haemolyticus comparative genomics.</title>
        <authorList>
            <person name="Castro-Jaimes S."/>
            <person name="Bello-Lopez E."/>
            <person name="Velazquez-Acosta C."/>
            <person name="Volkow-Fernandez P."/>
            <person name="Lozano-Zarain P."/>
            <person name="Castillo Ramirez S."/>
            <person name="Cevallos M.A."/>
        </authorList>
    </citation>
    <scope>NUCLEOTIDE SEQUENCE [LARGE SCALE GENOMIC DNA]</scope>
    <source>
        <strain evidence="1 2">AN10</strain>
    </source>
</reference>
<dbReference type="AlphaFoldDB" id="A0AAJ2YXX0"/>
<protein>
    <submittedName>
        <fullName evidence="1">Uncharacterized protein</fullName>
    </submittedName>
</protein>
<dbReference type="RefSeq" id="WP_171503017.1">
    <property type="nucleotide sequence ID" value="NZ_WTTO01000063.1"/>
</dbReference>
<dbReference type="Proteomes" id="UP000451048">
    <property type="component" value="Unassembled WGS sequence"/>
</dbReference>
<proteinExistence type="predicted"/>
<evidence type="ECO:0000313" key="2">
    <source>
        <dbReference type="Proteomes" id="UP000451048"/>
    </source>
</evidence>
<name>A0AAJ2YXX0_ACIHA</name>
<gene>
    <name evidence="1" type="ORF">GPS52_14695</name>
</gene>
<comment type="caution">
    <text evidence="1">The sequence shown here is derived from an EMBL/GenBank/DDBJ whole genome shotgun (WGS) entry which is preliminary data.</text>
</comment>
<sequence length="57" mass="6693">MNASTPNFNESKVLMDIENFIISMTYENYTEQGFKDGLMQLIPQFKAIYQPHLKYAQ</sequence>
<evidence type="ECO:0000313" key="1">
    <source>
        <dbReference type="EMBL" id="NAR74701.1"/>
    </source>
</evidence>
<organism evidence="1 2">
    <name type="scientific">Acinetobacter haemolyticus</name>
    <dbReference type="NCBI Taxonomy" id="29430"/>
    <lineage>
        <taxon>Bacteria</taxon>
        <taxon>Pseudomonadati</taxon>
        <taxon>Pseudomonadota</taxon>
        <taxon>Gammaproteobacteria</taxon>
        <taxon>Moraxellales</taxon>
        <taxon>Moraxellaceae</taxon>
        <taxon>Acinetobacter</taxon>
    </lineage>
</organism>
<dbReference type="EMBL" id="WTTO01000063">
    <property type="protein sequence ID" value="NAR74701.1"/>
    <property type="molecule type" value="Genomic_DNA"/>
</dbReference>
<accession>A0AAJ2YXX0</accession>